<keyword evidence="2" id="KW-1185">Reference proteome</keyword>
<dbReference type="SUPFAM" id="SSF54637">
    <property type="entry name" value="Thioesterase/thiol ester dehydrase-isomerase"/>
    <property type="match status" value="1"/>
</dbReference>
<accession>A0A1M7STN1</accession>
<protein>
    <submittedName>
        <fullName evidence="1">Predicted 3-hydroxylacyl-ACP dehydratase, HotDog domain</fullName>
    </submittedName>
</protein>
<organism evidence="1 2">
    <name type="scientific">Desulfovibrio litoralis DSM 11393</name>
    <dbReference type="NCBI Taxonomy" id="1121455"/>
    <lineage>
        <taxon>Bacteria</taxon>
        <taxon>Pseudomonadati</taxon>
        <taxon>Thermodesulfobacteriota</taxon>
        <taxon>Desulfovibrionia</taxon>
        <taxon>Desulfovibrionales</taxon>
        <taxon>Desulfovibrionaceae</taxon>
        <taxon>Desulfovibrio</taxon>
    </lineage>
</organism>
<dbReference type="AlphaFoldDB" id="A0A1M7STN1"/>
<dbReference type="Pfam" id="PF22817">
    <property type="entry name" value="ApeP-like"/>
    <property type="match status" value="1"/>
</dbReference>
<dbReference type="Gene3D" id="3.10.129.10">
    <property type="entry name" value="Hotdog Thioesterase"/>
    <property type="match status" value="1"/>
</dbReference>
<evidence type="ECO:0000313" key="1">
    <source>
        <dbReference type="EMBL" id="SHN61832.1"/>
    </source>
</evidence>
<proteinExistence type="predicted"/>
<dbReference type="Proteomes" id="UP000186469">
    <property type="component" value="Unassembled WGS sequence"/>
</dbReference>
<gene>
    <name evidence="1" type="ORF">SAMN02745728_01269</name>
</gene>
<dbReference type="InterPro" id="IPR016776">
    <property type="entry name" value="ApeP-like_dehydratase"/>
</dbReference>
<dbReference type="EMBL" id="FRDI01000004">
    <property type="protein sequence ID" value="SHN61832.1"/>
    <property type="molecule type" value="Genomic_DNA"/>
</dbReference>
<sequence>MITLPVQAVQVLPHRNSMCCIDTLVACDENSATALVCLNDDFIFIEGKHLNPAAYIELAAQTAGAMMGFLAQAQGRSPLEGFLVGVQNFTIHHIASVNDILTIKVLINSVFEQITVLEFQIYKDNILCAEGNIKVYLPNTSQ</sequence>
<dbReference type="InterPro" id="IPR029069">
    <property type="entry name" value="HotDog_dom_sf"/>
</dbReference>
<name>A0A1M7STN1_9BACT</name>
<dbReference type="STRING" id="1121455.SAMN02745728_01269"/>
<reference evidence="1 2" key="1">
    <citation type="submission" date="2016-12" db="EMBL/GenBank/DDBJ databases">
        <authorList>
            <person name="Song W.-J."/>
            <person name="Kurnit D.M."/>
        </authorList>
    </citation>
    <scope>NUCLEOTIDE SEQUENCE [LARGE SCALE GENOMIC DNA]</scope>
    <source>
        <strain evidence="1 2">DSM 11393</strain>
    </source>
</reference>
<evidence type="ECO:0000313" key="2">
    <source>
        <dbReference type="Proteomes" id="UP000186469"/>
    </source>
</evidence>